<evidence type="ECO:0000313" key="2">
    <source>
        <dbReference type="Proteomes" id="UP001357223"/>
    </source>
</evidence>
<sequence>MDVHNILLATGFIPSPPGFNWLGKIIKDLDLPCAKCGYPIISKTLEWHPQLYVTGPLAELVDRLQEIYPGLDM</sequence>
<organism evidence="1 2">
    <name type="scientific">Niallia oryzisoli</name>
    <dbReference type="NCBI Taxonomy" id="1737571"/>
    <lineage>
        <taxon>Bacteria</taxon>
        <taxon>Bacillati</taxon>
        <taxon>Bacillota</taxon>
        <taxon>Bacilli</taxon>
        <taxon>Bacillales</taxon>
        <taxon>Bacillaceae</taxon>
        <taxon>Niallia</taxon>
    </lineage>
</organism>
<accession>A0ABZ2CBT2</accession>
<keyword evidence="2" id="KW-1185">Reference proteome</keyword>
<dbReference type="EMBL" id="CP137640">
    <property type="protein sequence ID" value="WVX79477.1"/>
    <property type="molecule type" value="Genomic_DNA"/>
</dbReference>
<proteinExistence type="predicted"/>
<protein>
    <submittedName>
        <fullName evidence="1">Uncharacterized protein</fullName>
    </submittedName>
</protein>
<dbReference type="RefSeq" id="WP_338448411.1">
    <property type="nucleotide sequence ID" value="NZ_CP137640.1"/>
</dbReference>
<dbReference type="Proteomes" id="UP001357223">
    <property type="component" value="Chromosome"/>
</dbReference>
<reference evidence="1 2" key="1">
    <citation type="submission" date="2023-10" db="EMBL/GenBank/DDBJ databases">
        <title>Niallia locisalis sp.nov. isolated from a salt pond sample.</title>
        <authorList>
            <person name="Li X.-J."/>
            <person name="Dong L."/>
        </authorList>
    </citation>
    <scope>NUCLEOTIDE SEQUENCE [LARGE SCALE GENOMIC DNA]</scope>
    <source>
        <strain evidence="1 2">DSM 29761</strain>
    </source>
</reference>
<evidence type="ECO:0000313" key="1">
    <source>
        <dbReference type="EMBL" id="WVX79477.1"/>
    </source>
</evidence>
<gene>
    <name evidence="1" type="ORF">R4Z09_19540</name>
</gene>
<name>A0ABZ2CBT2_9BACI</name>